<feature type="region of interest" description="Disordered" evidence="1">
    <location>
        <begin position="135"/>
        <end position="160"/>
    </location>
</feature>
<dbReference type="EMBL" id="JASBNA010000007">
    <property type="protein sequence ID" value="KAK7690313.1"/>
    <property type="molecule type" value="Genomic_DNA"/>
</dbReference>
<feature type="domain" description="CRIB" evidence="3">
    <location>
        <begin position="102"/>
        <end position="115"/>
    </location>
</feature>
<name>A0AAW0GA58_9APHY</name>
<reference evidence="4 5" key="1">
    <citation type="submission" date="2022-09" db="EMBL/GenBank/DDBJ databases">
        <authorList>
            <person name="Palmer J.M."/>
        </authorList>
    </citation>
    <scope>NUCLEOTIDE SEQUENCE [LARGE SCALE GENOMIC DNA]</scope>
    <source>
        <strain evidence="4 5">DSM 7382</strain>
    </source>
</reference>
<organism evidence="4 5">
    <name type="scientific">Cerrena zonata</name>
    <dbReference type="NCBI Taxonomy" id="2478898"/>
    <lineage>
        <taxon>Eukaryota</taxon>
        <taxon>Fungi</taxon>
        <taxon>Dikarya</taxon>
        <taxon>Basidiomycota</taxon>
        <taxon>Agaricomycotina</taxon>
        <taxon>Agaricomycetes</taxon>
        <taxon>Polyporales</taxon>
        <taxon>Cerrenaceae</taxon>
        <taxon>Cerrena</taxon>
    </lineage>
</organism>
<comment type="caution">
    <text evidence="4">The sequence shown here is derived from an EMBL/GenBank/DDBJ whole genome shotgun (WGS) entry which is preliminary data.</text>
</comment>
<evidence type="ECO:0000313" key="5">
    <source>
        <dbReference type="Proteomes" id="UP001385951"/>
    </source>
</evidence>
<dbReference type="Gene3D" id="2.30.29.30">
    <property type="entry name" value="Pleckstrin-homology domain (PH domain)/Phosphotyrosine-binding domain (PTB)"/>
    <property type="match status" value="1"/>
</dbReference>
<protein>
    <recommendedName>
        <fullName evidence="6">PH domain-containing protein</fullName>
    </recommendedName>
</protein>
<dbReference type="AlphaFoldDB" id="A0AAW0GA58"/>
<evidence type="ECO:0000259" key="2">
    <source>
        <dbReference type="PROSITE" id="PS50003"/>
    </source>
</evidence>
<proteinExistence type="predicted"/>
<dbReference type="PROSITE" id="PS50003">
    <property type="entry name" value="PH_DOMAIN"/>
    <property type="match status" value="1"/>
</dbReference>
<dbReference type="SUPFAM" id="SSF50729">
    <property type="entry name" value="PH domain-like"/>
    <property type="match status" value="1"/>
</dbReference>
<evidence type="ECO:0000313" key="4">
    <source>
        <dbReference type="EMBL" id="KAK7690313.1"/>
    </source>
</evidence>
<evidence type="ECO:0000256" key="1">
    <source>
        <dbReference type="SAM" id="MobiDB-lite"/>
    </source>
</evidence>
<dbReference type="SMART" id="SM00285">
    <property type="entry name" value="PBD"/>
    <property type="match status" value="1"/>
</dbReference>
<gene>
    <name evidence="4" type="ORF">QCA50_006970</name>
</gene>
<dbReference type="Proteomes" id="UP001385951">
    <property type="component" value="Unassembled WGS sequence"/>
</dbReference>
<sequence length="160" mass="18650">MDAHIPQCGTVRVKQAGFFNWLWRPKYLVLKGETLMIHKNEDTPVASLIKLSDITNIERTVRKPHCLLLELKDRRFYLSLESDDELYGWQDAINSRRFSETISQPFNFQHRVHAHFDPDTGYAGLPDAWRRELETSDNDCRTSRGPGGLEAHPRRSKRDT</sequence>
<feature type="domain" description="PH" evidence="2">
    <location>
        <begin position="4"/>
        <end position="98"/>
    </location>
</feature>
<evidence type="ECO:0008006" key="6">
    <source>
        <dbReference type="Google" id="ProtNLM"/>
    </source>
</evidence>
<keyword evidence="5" id="KW-1185">Reference proteome</keyword>
<dbReference type="Pfam" id="PF00169">
    <property type="entry name" value="PH"/>
    <property type="match status" value="1"/>
</dbReference>
<evidence type="ECO:0000259" key="3">
    <source>
        <dbReference type="PROSITE" id="PS50108"/>
    </source>
</evidence>
<dbReference type="PROSITE" id="PS50108">
    <property type="entry name" value="CRIB"/>
    <property type="match status" value="1"/>
</dbReference>
<dbReference type="Gene3D" id="3.90.810.10">
    <property type="entry name" value="CRIB domain"/>
    <property type="match status" value="1"/>
</dbReference>
<accession>A0AAW0GA58</accession>
<dbReference type="Pfam" id="PF00786">
    <property type="entry name" value="PBD"/>
    <property type="match status" value="1"/>
</dbReference>
<dbReference type="InterPro" id="IPR011993">
    <property type="entry name" value="PH-like_dom_sf"/>
</dbReference>
<dbReference type="InterPro" id="IPR000095">
    <property type="entry name" value="CRIB_dom"/>
</dbReference>
<dbReference type="InterPro" id="IPR036936">
    <property type="entry name" value="CRIB_dom_sf"/>
</dbReference>
<dbReference type="SMART" id="SM00233">
    <property type="entry name" value="PH"/>
    <property type="match status" value="1"/>
</dbReference>
<dbReference type="InterPro" id="IPR001849">
    <property type="entry name" value="PH_domain"/>
</dbReference>